<accession>A0A210PFS9</accession>
<evidence type="ECO:0000313" key="4">
    <source>
        <dbReference type="EMBL" id="OWF35353.1"/>
    </source>
</evidence>
<keyword evidence="2" id="KW-0732">Signal</keyword>
<dbReference type="AlphaFoldDB" id="A0A210PFS9"/>
<reference evidence="4 5" key="1">
    <citation type="journal article" date="2017" name="Nat. Ecol. Evol.">
        <title>Scallop genome provides insights into evolution of bilaterian karyotype and development.</title>
        <authorList>
            <person name="Wang S."/>
            <person name="Zhang J."/>
            <person name="Jiao W."/>
            <person name="Li J."/>
            <person name="Xun X."/>
            <person name="Sun Y."/>
            <person name="Guo X."/>
            <person name="Huan P."/>
            <person name="Dong B."/>
            <person name="Zhang L."/>
            <person name="Hu X."/>
            <person name="Sun X."/>
            <person name="Wang J."/>
            <person name="Zhao C."/>
            <person name="Wang Y."/>
            <person name="Wang D."/>
            <person name="Huang X."/>
            <person name="Wang R."/>
            <person name="Lv J."/>
            <person name="Li Y."/>
            <person name="Zhang Z."/>
            <person name="Liu B."/>
            <person name="Lu W."/>
            <person name="Hui Y."/>
            <person name="Liang J."/>
            <person name="Zhou Z."/>
            <person name="Hou R."/>
            <person name="Li X."/>
            <person name="Liu Y."/>
            <person name="Li H."/>
            <person name="Ning X."/>
            <person name="Lin Y."/>
            <person name="Zhao L."/>
            <person name="Xing Q."/>
            <person name="Dou J."/>
            <person name="Li Y."/>
            <person name="Mao J."/>
            <person name="Guo H."/>
            <person name="Dou H."/>
            <person name="Li T."/>
            <person name="Mu C."/>
            <person name="Jiang W."/>
            <person name="Fu Q."/>
            <person name="Fu X."/>
            <person name="Miao Y."/>
            <person name="Liu J."/>
            <person name="Yu Q."/>
            <person name="Li R."/>
            <person name="Liao H."/>
            <person name="Li X."/>
            <person name="Kong Y."/>
            <person name="Jiang Z."/>
            <person name="Chourrout D."/>
            <person name="Li R."/>
            <person name="Bao Z."/>
        </authorList>
    </citation>
    <scope>NUCLEOTIDE SEQUENCE [LARGE SCALE GENOMIC DNA]</scope>
    <source>
        <strain evidence="4 5">PY_sf001</strain>
    </source>
</reference>
<dbReference type="EMBL" id="NEDP02076731">
    <property type="protein sequence ID" value="OWF35353.1"/>
    <property type="molecule type" value="Genomic_DNA"/>
</dbReference>
<dbReference type="InterPro" id="IPR016187">
    <property type="entry name" value="CTDL_fold"/>
</dbReference>
<proteinExistence type="predicted"/>
<dbReference type="InterPro" id="IPR050111">
    <property type="entry name" value="C-type_lectin/snaclec_domain"/>
</dbReference>
<dbReference type="SUPFAM" id="SSF56436">
    <property type="entry name" value="C-type lectin-like"/>
    <property type="match status" value="1"/>
</dbReference>
<gene>
    <name evidence="4" type="ORF">KP79_PYT19480</name>
</gene>
<sequence>MNVLLMSLVFSAIMVTEVAGWACPRGWVPFCNHCYYFSNSYEKQSWFQASYTCAAAGGALVSFNSPSELQWVKGYARKLCRGDFWLGGNDIRQEGKWVWNPSNGFPVNRDCTDWASGEPNSYKGINQDCMLMWAKRDFRWDDEQCHIQSTMSLSSHGNSTRLTCSFLSCGTALSLMVFHYFSVISFLLLLVQIIKHL</sequence>
<keyword evidence="1" id="KW-1133">Transmembrane helix</keyword>
<keyword evidence="1" id="KW-0812">Transmembrane</keyword>
<name>A0A210PFS9_MIZYE</name>
<protein>
    <submittedName>
        <fullName evidence="4">Collectin-12</fullName>
    </submittedName>
</protein>
<organism evidence="4 5">
    <name type="scientific">Mizuhopecten yessoensis</name>
    <name type="common">Japanese scallop</name>
    <name type="synonym">Patinopecten yessoensis</name>
    <dbReference type="NCBI Taxonomy" id="6573"/>
    <lineage>
        <taxon>Eukaryota</taxon>
        <taxon>Metazoa</taxon>
        <taxon>Spiralia</taxon>
        <taxon>Lophotrochozoa</taxon>
        <taxon>Mollusca</taxon>
        <taxon>Bivalvia</taxon>
        <taxon>Autobranchia</taxon>
        <taxon>Pteriomorphia</taxon>
        <taxon>Pectinida</taxon>
        <taxon>Pectinoidea</taxon>
        <taxon>Pectinidae</taxon>
        <taxon>Mizuhopecten</taxon>
    </lineage>
</organism>
<evidence type="ECO:0000256" key="2">
    <source>
        <dbReference type="SAM" id="SignalP"/>
    </source>
</evidence>
<dbReference type="PROSITE" id="PS50041">
    <property type="entry name" value="C_TYPE_LECTIN_2"/>
    <property type="match status" value="1"/>
</dbReference>
<dbReference type="InterPro" id="IPR001304">
    <property type="entry name" value="C-type_lectin-like"/>
</dbReference>
<dbReference type="SMART" id="SM00034">
    <property type="entry name" value="CLECT"/>
    <property type="match status" value="1"/>
</dbReference>
<evidence type="ECO:0000256" key="1">
    <source>
        <dbReference type="SAM" id="Phobius"/>
    </source>
</evidence>
<feature type="chain" id="PRO_5012103321" evidence="2">
    <location>
        <begin position="21"/>
        <end position="197"/>
    </location>
</feature>
<keyword evidence="1" id="KW-0472">Membrane</keyword>
<feature type="signal peptide" evidence="2">
    <location>
        <begin position="1"/>
        <end position="20"/>
    </location>
</feature>
<keyword evidence="5" id="KW-1185">Reference proteome</keyword>
<dbReference type="Pfam" id="PF00059">
    <property type="entry name" value="Lectin_C"/>
    <property type="match status" value="1"/>
</dbReference>
<comment type="caution">
    <text evidence="4">The sequence shown here is derived from an EMBL/GenBank/DDBJ whole genome shotgun (WGS) entry which is preliminary data.</text>
</comment>
<evidence type="ECO:0000313" key="5">
    <source>
        <dbReference type="Proteomes" id="UP000242188"/>
    </source>
</evidence>
<feature type="transmembrane region" description="Helical" evidence="1">
    <location>
        <begin position="172"/>
        <end position="194"/>
    </location>
</feature>
<evidence type="ECO:0000259" key="3">
    <source>
        <dbReference type="PROSITE" id="PS50041"/>
    </source>
</evidence>
<dbReference type="Proteomes" id="UP000242188">
    <property type="component" value="Unassembled WGS sequence"/>
</dbReference>
<dbReference type="InterPro" id="IPR016186">
    <property type="entry name" value="C-type_lectin-like/link_sf"/>
</dbReference>
<dbReference type="PANTHER" id="PTHR22803">
    <property type="entry name" value="MANNOSE, PHOSPHOLIPASE, LECTIN RECEPTOR RELATED"/>
    <property type="match status" value="1"/>
</dbReference>
<dbReference type="OrthoDB" id="6157090at2759"/>
<feature type="domain" description="C-type lectin" evidence="3">
    <location>
        <begin position="30"/>
        <end position="145"/>
    </location>
</feature>
<dbReference type="Gene3D" id="3.10.100.10">
    <property type="entry name" value="Mannose-Binding Protein A, subunit A"/>
    <property type="match status" value="1"/>
</dbReference>
<dbReference type="CDD" id="cd00037">
    <property type="entry name" value="CLECT"/>
    <property type="match status" value="1"/>
</dbReference>